<dbReference type="PANTHER" id="PTHR30055:SF239">
    <property type="entry name" value="TRANSCRIPTIONAL REGULATORY PROTEIN"/>
    <property type="match status" value="1"/>
</dbReference>
<name>A0ABX8EP22_9ACTN</name>
<evidence type="ECO:0000313" key="6">
    <source>
        <dbReference type="EMBL" id="QVT82024.1"/>
    </source>
</evidence>
<gene>
    <name evidence="6" type="primary">tetR_6</name>
    <name evidence="6" type="ORF">ENKNEFLB_04443</name>
</gene>
<evidence type="ECO:0000256" key="3">
    <source>
        <dbReference type="ARBA" id="ARBA00023163"/>
    </source>
</evidence>
<dbReference type="InterPro" id="IPR025996">
    <property type="entry name" value="MT1864/Rv1816-like_C"/>
</dbReference>
<dbReference type="RefSeq" id="WP_214057297.1">
    <property type="nucleotide sequence ID" value="NZ_BAAAHS010000049.1"/>
</dbReference>
<keyword evidence="2 4" id="KW-0238">DNA-binding</keyword>
<protein>
    <submittedName>
        <fullName evidence="6">Tetracycline repressor protein class A from transposon 1721</fullName>
    </submittedName>
</protein>
<sequence>MPRAGLAPATVVEAAADLADETGFDHLSMGKVADRLGVRTPSLYKHVEGLDDLAHRIAVLAAHELSDTIRDATQGRSAREALAAAARAMRAFVNEHPGRYAAINAGRRTGSDDPLEVPTARFLASFAAVLHGYRLDPAQEVHAMRMLRSMLHGFADLELARGFQLDTDVDESFTWLLDFVDRGLRALVADSP</sequence>
<dbReference type="Pfam" id="PF13305">
    <property type="entry name" value="TetR_C_33"/>
    <property type="match status" value="1"/>
</dbReference>
<accession>A0ABX8EP22</accession>
<dbReference type="SUPFAM" id="SSF48498">
    <property type="entry name" value="Tetracyclin repressor-like, C-terminal domain"/>
    <property type="match status" value="1"/>
</dbReference>
<evidence type="ECO:0000313" key="7">
    <source>
        <dbReference type="Proteomes" id="UP000679307"/>
    </source>
</evidence>
<keyword evidence="7" id="KW-1185">Reference proteome</keyword>
<dbReference type="SUPFAM" id="SSF46689">
    <property type="entry name" value="Homeodomain-like"/>
    <property type="match status" value="1"/>
</dbReference>
<dbReference type="InterPro" id="IPR036271">
    <property type="entry name" value="Tet_transcr_reg_TetR-rel_C_sf"/>
</dbReference>
<dbReference type="Proteomes" id="UP000679307">
    <property type="component" value="Chromosome"/>
</dbReference>
<dbReference type="EMBL" id="CP075371">
    <property type="protein sequence ID" value="QVT82024.1"/>
    <property type="molecule type" value="Genomic_DNA"/>
</dbReference>
<dbReference type="PROSITE" id="PS50977">
    <property type="entry name" value="HTH_TETR_2"/>
    <property type="match status" value="1"/>
</dbReference>
<organism evidence="6 7">
    <name type="scientific">Nocardioides aquaticus</name>
    <dbReference type="NCBI Taxonomy" id="160826"/>
    <lineage>
        <taxon>Bacteria</taxon>
        <taxon>Bacillati</taxon>
        <taxon>Actinomycetota</taxon>
        <taxon>Actinomycetes</taxon>
        <taxon>Propionibacteriales</taxon>
        <taxon>Nocardioidaceae</taxon>
        <taxon>Nocardioides</taxon>
    </lineage>
</organism>
<dbReference type="Gene3D" id="1.10.357.10">
    <property type="entry name" value="Tetracycline Repressor, domain 2"/>
    <property type="match status" value="1"/>
</dbReference>
<keyword evidence="3" id="KW-0804">Transcription</keyword>
<dbReference type="InterPro" id="IPR009057">
    <property type="entry name" value="Homeodomain-like_sf"/>
</dbReference>
<dbReference type="PANTHER" id="PTHR30055">
    <property type="entry name" value="HTH-TYPE TRANSCRIPTIONAL REGULATOR RUTR"/>
    <property type="match status" value="1"/>
</dbReference>
<dbReference type="Gene3D" id="1.10.10.60">
    <property type="entry name" value="Homeodomain-like"/>
    <property type="match status" value="1"/>
</dbReference>
<feature type="DNA-binding region" description="H-T-H motif" evidence="4">
    <location>
        <begin position="28"/>
        <end position="47"/>
    </location>
</feature>
<evidence type="ECO:0000256" key="4">
    <source>
        <dbReference type="PROSITE-ProRule" id="PRU00335"/>
    </source>
</evidence>
<dbReference type="InterPro" id="IPR001647">
    <property type="entry name" value="HTH_TetR"/>
</dbReference>
<evidence type="ECO:0000259" key="5">
    <source>
        <dbReference type="PROSITE" id="PS50977"/>
    </source>
</evidence>
<evidence type="ECO:0000256" key="2">
    <source>
        <dbReference type="ARBA" id="ARBA00023125"/>
    </source>
</evidence>
<reference evidence="6 7" key="1">
    <citation type="submission" date="2021-05" db="EMBL/GenBank/DDBJ databases">
        <title>Complete genome of Nocardioides aquaticus KCTC 9944T isolated from meromictic and hypersaline Ekho Lake, Antarctica.</title>
        <authorList>
            <person name="Hwang K."/>
            <person name="Kim K.M."/>
            <person name="Choe H."/>
        </authorList>
    </citation>
    <scope>NUCLEOTIDE SEQUENCE [LARGE SCALE GENOMIC DNA]</scope>
    <source>
        <strain evidence="6 7">KCTC 9944</strain>
    </source>
</reference>
<dbReference type="InterPro" id="IPR050109">
    <property type="entry name" value="HTH-type_TetR-like_transc_reg"/>
</dbReference>
<keyword evidence="1" id="KW-0805">Transcription regulation</keyword>
<evidence type="ECO:0000256" key="1">
    <source>
        <dbReference type="ARBA" id="ARBA00023015"/>
    </source>
</evidence>
<feature type="domain" description="HTH tetR-type" evidence="5">
    <location>
        <begin position="5"/>
        <end position="65"/>
    </location>
</feature>
<dbReference type="Pfam" id="PF00440">
    <property type="entry name" value="TetR_N"/>
    <property type="match status" value="1"/>
</dbReference>
<proteinExistence type="predicted"/>